<accession>A4JSJ4</accession>
<dbReference type="AlphaFoldDB" id="A4JSJ4"/>
<dbReference type="HOGENOM" id="CLU_183573_0_0_4"/>
<name>A4JSJ4_BURVG</name>
<dbReference type="EMBL" id="CP000616">
    <property type="protein sequence ID" value="ABO59247.1"/>
    <property type="molecule type" value="Genomic_DNA"/>
</dbReference>
<dbReference type="KEGG" id="bvi:Bcep1808_6348"/>
<protein>
    <submittedName>
        <fullName evidence="1">Uncharacterized protein</fullName>
    </submittedName>
</protein>
<evidence type="ECO:0000313" key="1">
    <source>
        <dbReference type="EMBL" id="ABO59247.1"/>
    </source>
</evidence>
<organism evidence="1 2">
    <name type="scientific">Burkholderia vietnamiensis (strain G4 / LMG 22486)</name>
    <name type="common">Burkholderia cepacia (strain R1808)</name>
    <dbReference type="NCBI Taxonomy" id="269482"/>
    <lineage>
        <taxon>Bacteria</taxon>
        <taxon>Pseudomonadati</taxon>
        <taxon>Pseudomonadota</taxon>
        <taxon>Betaproteobacteria</taxon>
        <taxon>Burkholderiales</taxon>
        <taxon>Burkholderiaceae</taxon>
        <taxon>Burkholderia</taxon>
        <taxon>Burkholderia cepacia complex</taxon>
    </lineage>
</organism>
<proteinExistence type="predicted"/>
<evidence type="ECO:0000313" key="2">
    <source>
        <dbReference type="Proteomes" id="UP000002287"/>
    </source>
</evidence>
<sequence>MYWYNSLEKELDHVQNALQILGGKRDQFPPGTVVCNPKYWSTRLKDIRERAERNNQKPLKARADELLAEVEKLQR</sequence>
<gene>
    <name evidence="1" type="ordered locus">Bcep1808_6348</name>
</gene>
<dbReference type="Proteomes" id="UP000002287">
    <property type="component" value="Chromosome 3"/>
</dbReference>
<reference evidence="2" key="1">
    <citation type="submission" date="2007-03" db="EMBL/GenBank/DDBJ databases">
        <title>Complete sequence of chromosome 3 of Burkholderia vietnamiensis G4.</title>
        <authorList>
            <consortium name="US DOE Joint Genome Institute"/>
            <person name="Copeland A."/>
            <person name="Lucas S."/>
            <person name="Lapidus A."/>
            <person name="Barry K."/>
            <person name="Detter J.C."/>
            <person name="Glavina del Rio T."/>
            <person name="Hammon N."/>
            <person name="Israni S."/>
            <person name="Dalin E."/>
            <person name="Tice H."/>
            <person name="Pitluck S."/>
            <person name="Chain P."/>
            <person name="Malfatti S."/>
            <person name="Shin M."/>
            <person name="Vergez L."/>
            <person name="Schmutz J."/>
            <person name="Larimer F."/>
            <person name="Land M."/>
            <person name="Hauser L."/>
            <person name="Kyrpides N."/>
            <person name="Tiedje J."/>
            <person name="Richardson P."/>
        </authorList>
    </citation>
    <scope>NUCLEOTIDE SEQUENCE [LARGE SCALE GENOMIC DNA]</scope>
    <source>
        <strain evidence="2">G4 / LMG 22486</strain>
    </source>
</reference>